<dbReference type="Pfam" id="PF00270">
    <property type="entry name" value="DEAD"/>
    <property type="match status" value="1"/>
</dbReference>
<dbReference type="CDD" id="cd00268">
    <property type="entry name" value="DEADc"/>
    <property type="match status" value="1"/>
</dbReference>
<dbReference type="OrthoDB" id="9805696at2"/>
<dbReference type="InterPro" id="IPR027417">
    <property type="entry name" value="P-loop_NTPase"/>
</dbReference>
<feature type="domain" description="DEAD-box RNA helicase Q" evidence="8">
    <location>
        <begin position="3"/>
        <end position="31"/>
    </location>
</feature>
<dbReference type="SMART" id="SM00487">
    <property type="entry name" value="DEXDc"/>
    <property type="match status" value="1"/>
</dbReference>
<dbReference type="PROSITE" id="PS51194">
    <property type="entry name" value="HELICASE_CTER"/>
    <property type="match status" value="1"/>
</dbReference>
<dbReference type="GO" id="GO:0033592">
    <property type="term" value="F:RNA strand annealing activity"/>
    <property type="evidence" value="ECO:0007669"/>
    <property type="project" value="TreeGrafter"/>
</dbReference>
<reference evidence="9 10" key="1">
    <citation type="submission" date="2016-06" db="EMBL/GenBank/DDBJ databases">
        <authorList>
            <person name="Kjaerup R.B."/>
            <person name="Dalgaard T.S."/>
            <person name="Juul-Madsen H.R."/>
        </authorList>
    </citation>
    <scope>NUCLEOTIDE SEQUENCE [LARGE SCALE GENOMIC DNA]</scope>
    <source>
        <strain evidence="9 10">373-A1</strain>
    </source>
</reference>
<dbReference type="GO" id="GO:0003724">
    <property type="term" value="F:RNA helicase activity"/>
    <property type="evidence" value="ECO:0007669"/>
    <property type="project" value="InterPro"/>
</dbReference>
<dbReference type="Proteomes" id="UP000092714">
    <property type="component" value="Unassembled WGS sequence"/>
</dbReference>
<sequence length="378" mass="42809">MMKSFKELGLNENIINGLNKQGIETPTEIQSLSISDILDGMDVIGEAHTGSGKTLAFLAPIFQKIDETKREMQVLILAPTHELVMQINNQIKLLSTNSEKAVTSLNIIGDVNIDKQIKKLKEVKPHIIVGTPGRVLDLMNKKKIASHQIKTIVIDEGDNLLDNTSSNFVKDIVKKTMRDRQLLIFSATISNKTLSTAKELMKDPIIYKNKQQVSLNPNIEHYYIEVDQREKVEVLRKLLSAVNPEKALVFVNKSFDINIVKDKLNYHNKSAFAMHNRLTKEERQNALESFRNGKINILISSDMTARGLDIDNITHIINLDFPKNSEEYLHRAGRTARGNNSGITISLVTPKEKGAIRIYERDFKIKIQKRNLSYGKLI</sequence>
<evidence type="ECO:0000256" key="5">
    <source>
        <dbReference type="PROSITE-ProRule" id="PRU00552"/>
    </source>
</evidence>
<dbReference type="Gene3D" id="3.40.50.300">
    <property type="entry name" value="P-loop containing nucleotide triphosphate hydrolases"/>
    <property type="match status" value="2"/>
</dbReference>
<keyword evidence="2" id="KW-0378">Hydrolase</keyword>
<dbReference type="GO" id="GO:0016787">
    <property type="term" value="F:hydrolase activity"/>
    <property type="evidence" value="ECO:0007669"/>
    <property type="project" value="UniProtKB-KW"/>
</dbReference>
<dbReference type="GO" id="GO:0009409">
    <property type="term" value="P:response to cold"/>
    <property type="evidence" value="ECO:0007669"/>
    <property type="project" value="TreeGrafter"/>
</dbReference>
<dbReference type="InterPro" id="IPR014001">
    <property type="entry name" value="Helicase_ATP-bd"/>
</dbReference>
<feature type="domain" description="Helicase ATP-binding" evidence="6">
    <location>
        <begin position="34"/>
        <end position="207"/>
    </location>
</feature>
<keyword evidence="1" id="KW-0547">Nucleotide-binding</keyword>
<dbReference type="CDD" id="cd18787">
    <property type="entry name" value="SF2_C_DEAD"/>
    <property type="match status" value="1"/>
</dbReference>
<dbReference type="Pfam" id="PF00271">
    <property type="entry name" value="Helicase_C"/>
    <property type="match status" value="1"/>
</dbReference>
<comment type="caution">
    <text evidence="9">The sequence shown here is derived from an EMBL/GenBank/DDBJ whole genome shotgun (WGS) entry which is preliminary data.</text>
</comment>
<dbReference type="PANTHER" id="PTHR47963">
    <property type="entry name" value="DEAD-BOX ATP-DEPENDENT RNA HELICASE 47, MITOCHONDRIAL"/>
    <property type="match status" value="1"/>
</dbReference>
<feature type="domain" description="Helicase C-terminal" evidence="7">
    <location>
        <begin position="218"/>
        <end position="378"/>
    </location>
</feature>
<dbReference type="GO" id="GO:0005829">
    <property type="term" value="C:cytosol"/>
    <property type="evidence" value="ECO:0007669"/>
    <property type="project" value="TreeGrafter"/>
</dbReference>
<dbReference type="InterPro" id="IPR001650">
    <property type="entry name" value="Helicase_C-like"/>
</dbReference>
<evidence type="ECO:0000259" key="8">
    <source>
        <dbReference type="PROSITE" id="PS51195"/>
    </source>
</evidence>
<dbReference type="EMBL" id="MAPZ01000019">
    <property type="protein sequence ID" value="OBY10435.1"/>
    <property type="molecule type" value="Genomic_DNA"/>
</dbReference>
<keyword evidence="10" id="KW-1185">Reference proteome</keyword>
<accession>A0A1B8RNL5</accession>
<evidence type="ECO:0000256" key="4">
    <source>
        <dbReference type="ARBA" id="ARBA00022840"/>
    </source>
</evidence>
<keyword evidence="3 9" id="KW-0347">Helicase</keyword>
<evidence type="ECO:0000259" key="7">
    <source>
        <dbReference type="PROSITE" id="PS51194"/>
    </source>
</evidence>
<evidence type="ECO:0000256" key="2">
    <source>
        <dbReference type="ARBA" id="ARBA00022801"/>
    </source>
</evidence>
<evidence type="ECO:0000256" key="1">
    <source>
        <dbReference type="ARBA" id="ARBA00022741"/>
    </source>
</evidence>
<dbReference type="AlphaFoldDB" id="A0A1B8RNL5"/>
<dbReference type="PROSITE" id="PS51192">
    <property type="entry name" value="HELICASE_ATP_BIND_1"/>
    <property type="match status" value="1"/>
</dbReference>
<dbReference type="GO" id="GO:0005840">
    <property type="term" value="C:ribosome"/>
    <property type="evidence" value="ECO:0007669"/>
    <property type="project" value="TreeGrafter"/>
</dbReference>
<dbReference type="SMART" id="SM00490">
    <property type="entry name" value="HELICc"/>
    <property type="match status" value="1"/>
</dbReference>
<dbReference type="InterPro" id="IPR014014">
    <property type="entry name" value="RNA_helicase_DEAD_Q_motif"/>
</dbReference>
<keyword evidence="4" id="KW-0067">ATP-binding</keyword>
<gene>
    <name evidence="9" type="ORF">CP373A1_07915</name>
</gene>
<feature type="short sequence motif" description="Q motif" evidence="5">
    <location>
        <begin position="3"/>
        <end position="31"/>
    </location>
</feature>
<name>A0A1B8RNL5_9CLOT</name>
<dbReference type="GO" id="GO:0005524">
    <property type="term" value="F:ATP binding"/>
    <property type="evidence" value="ECO:0007669"/>
    <property type="project" value="UniProtKB-KW"/>
</dbReference>
<dbReference type="InterPro" id="IPR011545">
    <property type="entry name" value="DEAD/DEAH_box_helicase_dom"/>
</dbReference>
<organism evidence="9 10">
    <name type="scientific">Clostridium paraputrificum</name>
    <dbReference type="NCBI Taxonomy" id="29363"/>
    <lineage>
        <taxon>Bacteria</taxon>
        <taxon>Bacillati</taxon>
        <taxon>Bacillota</taxon>
        <taxon>Clostridia</taxon>
        <taxon>Eubacteriales</taxon>
        <taxon>Clostridiaceae</taxon>
        <taxon>Clostridium</taxon>
    </lineage>
</organism>
<dbReference type="SUPFAM" id="SSF52540">
    <property type="entry name" value="P-loop containing nucleoside triphosphate hydrolases"/>
    <property type="match status" value="1"/>
</dbReference>
<dbReference type="PANTHER" id="PTHR47963:SF7">
    <property type="entry name" value="ATP-DEPENDENT RNA HELICASE YFML-RELATED"/>
    <property type="match status" value="1"/>
</dbReference>
<evidence type="ECO:0000256" key="3">
    <source>
        <dbReference type="ARBA" id="ARBA00022806"/>
    </source>
</evidence>
<dbReference type="PROSITE" id="PS51195">
    <property type="entry name" value="Q_MOTIF"/>
    <property type="match status" value="1"/>
</dbReference>
<dbReference type="InterPro" id="IPR044742">
    <property type="entry name" value="DEAD/DEAH_RhlB"/>
</dbReference>
<dbReference type="eggNOG" id="COG0513">
    <property type="taxonomic scope" value="Bacteria"/>
</dbReference>
<evidence type="ECO:0000313" key="10">
    <source>
        <dbReference type="Proteomes" id="UP000092714"/>
    </source>
</evidence>
<dbReference type="InterPro" id="IPR050547">
    <property type="entry name" value="DEAD_box_RNA_helicases"/>
</dbReference>
<evidence type="ECO:0000313" key="9">
    <source>
        <dbReference type="EMBL" id="OBY10435.1"/>
    </source>
</evidence>
<proteinExistence type="predicted"/>
<evidence type="ECO:0000259" key="6">
    <source>
        <dbReference type="PROSITE" id="PS51192"/>
    </source>
</evidence>
<protein>
    <submittedName>
        <fullName evidence="9">Helicase</fullName>
    </submittedName>
</protein>